<gene>
    <name evidence="1" type="ORF">SAMN04488087_2435</name>
</gene>
<dbReference type="Proteomes" id="UP000185812">
    <property type="component" value="Unassembled WGS sequence"/>
</dbReference>
<keyword evidence="2" id="KW-1185">Reference proteome</keyword>
<sequence length="68" mass="7816">MDAQGRIWVRIESGKQTPHRTIYWTEKLGFVVFEGAVELKTIHHGYAWGIQVDSDGLTSVVRYRLPSQ</sequence>
<protein>
    <submittedName>
        <fullName evidence="1">Uncharacterized protein</fullName>
    </submittedName>
</protein>
<reference evidence="2" key="1">
    <citation type="submission" date="2016-11" db="EMBL/GenBank/DDBJ databases">
        <authorList>
            <person name="Varghese N."/>
            <person name="Submissions S."/>
        </authorList>
    </citation>
    <scope>NUCLEOTIDE SEQUENCE [LARGE SCALE GENOMIC DNA]</scope>
    <source>
        <strain evidence="2">DSM 22212</strain>
    </source>
</reference>
<evidence type="ECO:0000313" key="2">
    <source>
        <dbReference type="Proteomes" id="UP000185812"/>
    </source>
</evidence>
<evidence type="ECO:0000313" key="1">
    <source>
        <dbReference type="EMBL" id="SHK97275.1"/>
    </source>
</evidence>
<dbReference type="EMBL" id="FRAU01000009">
    <property type="protein sequence ID" value="SHK97275.1"/>
    <property type="molecule type" value="Genomic_DNA"/>
</dbReference>
<organism evidence="1 2">
    <name type="scientific">Rhodothermus profundi</name>
    <dbReference type="NCBI Taxonomy" id="633813"/>
    <lineage>
        <taxon>Bacteria</taxon>
        <taxon>Pseudomonadati</taxon>
        <taxon>Rhodothermota</taxon>
        <taxon>Rhodothermia</taxon>
        <taxon>Rhodothermales</taxon>
        <taxon>Rhodothermaceae</taxon>
        <taxon>Rhodothermus</taxon>
    </lineage>
</organism>
<name>A0A1M6WUR0_9BACT</name>
<accession>A0A1M6WUR0</accession>
<proteinExistence type="predicted"/>
<dbReference type="AlphaFoldDB" id="A0A1M6WUR0"/>